<keyword evidence="2" id="KW-0812">Transmembrane</keyword>
<feature type="compositionally biased region" description="Polar residues" evidence="1">
    <location>
        <begin position="65"/>
        <end position="76"/>
    </location>
</feature>
<keyword evidence="4" id="KW-1185">Reference proteome</keyword>
<dbReference type="AlphaFoldDB" id="A0A0D9QT06"/>
<evidence type="ECO:0000313" key="4">
    <source>
        <dbReference type="Proteomes" id="UP000054561"/>
    </source>
</evidence>
<protein>
    <recommendedName>
        <fullName evidence="5">Skeleton-binding protein 1</fullName>
    </recommendedName>
</protein>
<dbReference type="GeneID" id="24266780"/>
<dbReference type="VEuPathDB" id="PlasmoDB:AK88_01466"/>
<gene>
    <name evidence="3" type="ORF">AK88_01466</name>
</gene>
<dbReference type="OrthoDB" id="387664at2759"/>
<organism evidence="3 4">
    <name type="scientific">Plasmodium fragile</name>
    <dbReference type="NCBI Taxonomy" id="5857"/>
    <lineage>
        <taxon>Eukaryota</taxon>
        <taxon>Sar</taxon>
        <taxon>Alveolata</taxon>
        <taxon>Apicomplexa</taxon>
        <taxon>Aconoidasida</taxon>
        <taxon>Haemosporida</taxon>
        <taxon>Plasmodiidae</taxon>
        <taxon>Plasmodium</taxon>
        <taxon>Plasmodium (Plasmodium)</taxon>
    </lineage>
</organism>
<reference evidence="3 4" key="1">
    <citation type="submission" date="2014-03" db="EMBL/GenBank/DDBJ databases">
        <title>The Genome Sequence of Plasmodium fragile nilgiri.</title>
        <authorList>
            <consortium name="The Broad Institute Genomics Platform"/>
            <consortium name="The Broad Institute Genome Sequencing Center for Infectious Disease"/>
            <person name="Neafsey D."/>
            <person name="Duraisingh M."/>
            <person name="Young S.K."/>
            <person name="Zeng Q."/>
            <person name="Gargeya S."/>
            <person name="Abouelleil A."/>
            <person name="Alvarado L."/>
            <person name="Chapman S.B."/>
            <person name="Gainer-Dewar J."/>
            <person name="Goldberg J."/>
            <person name="Griggs A."/>
            <person name="Gujja S."/>
            <person name="Hansen M."/>
            <person name="Howarth C."/>
            <person name="Imamovic A."/>
            <person name="Larimer J."/>
            <person name="Pearson M."/>
            <person name="Poon T.W."/>
            <person name="Priest M."/>
            <person name="Roberts A."/>
            <person name="Saif S."/>
            <person name="Shea T."/>
            <person name="Sykes S."/>
            <person name="Wortman J."/>
            <person name="Nusbaum C."/>
            <person name="Birren B."/>
        </authorList>
    </citation>
    <scope>NUCLEOTIDE SEQUENCE [LARGE SCALE GENOMIC DNA]</scope>
    <source>
        <strain evidence="4">nilgiri</strain>
    </source>
</reference>
<evidence type="ECO:0000256" key="2">
    <source>
        <dbReference type="SAM" id="Phobius"/>
    </source>
</evidence>
<evidence type="ECO:0008006" key="5">
    <source>
        <dbReference type="Google" id="ProtNLM"/>
    </source>
</evidence>
<dbReference type="Proteomes" id="UP000054561">
    <property type="component" value="Unassembled WGS sequence"/>
</dbReference>
<feature type="transmembrane region" description="Helical" evidence="2">
    <location>
        <begin position="190"/>
        <end position="209"/>
    </location>
</feature>
<dbReference type="RefSeq" id="XP_012334524.1">
    <property type="nucleotide sequence ID" value="XM_012479101.1"/>
</dbReference>
<keyword evidence="2" id="KW-1133">Transmembrane helix</keyword>
<dbReference type="EMBL" id="KQ001657">
    <property type="protein sequence ID" value="KJP88776.1"/>
    <property type="molecule type" value="Genomic_DNA"/>
</dbReference>
<evidence type="ECO:0000313" key="3">
    <source>
        <dbReference type="EMBL" id="KJP88776.1"/>
    </source>
</evidence>
<proteinExistence type="predicted"/>
<name>A0A0D9QT06_PLAFR</name>
<feature type="region of interest" description="Disordered" evidence="1">
    <location>
        <begin position="17"/>
        <end position="116"/>
    </location>
</feature>
<evidence type="ECO:0000256" key="1">
    <source>
        <dbReference type="SAM" id="MobiDB-lite"/>
    </source>
</evidence>
<keyword evidence="2" id="KW-0472">Membrane</keyword>
<accession>A0A0D9QT06</accession>
<sequence>MNPEQQINLAADAAKDLKGSCYGPSTGGVPPPKPNTEMMQTGSVNAEGLSHMGNVSTGDGAVGSPHTSHYTGSNGSDAPDEPVPYVNEEGSSEFAGDGENVEPADERILPPPNLDEMFSEDSIRKLRESIENSPCYQRRLAAYKEQQERLANKTIDVDISPSSSMISPLYKLQFFGSYAKGMINLIQENYIVILLIGMVIMNAILMYNYCKGVSGNKKKCKGKKLKKQIKEKADKATKEKN</sequence>